<keyword evidence="5 7" id="KW-0472">Membrane</keyword>
<feature type="region of interest" description="Disordered" evidence="6">
    <location>
        <begin position="460"/>
        <end position="493"/>
    </location>
</feature>
<keyword evidence="4 7" id="KW-1133">Transmembrane helix</keyword>
<evidence type="ECO:0000256" key="5">
    <source>
        <dbReference type="ARBA" id="ARBA00023136"/>
    </source>
</evidence>
<dbReference type="PANTHER" id="PTHR42718:SF9">
    <property type="entry name" value="MAJOR FACILITATOR SUPERFAMILY MULTIDRUG TRANSPORTER MFSC"/>
    <property type="match status" value="1"/>
</dbReference>
<feature type="transmembrane region" description="Helical" evidence="7">
    <location>
        <begin position="158"/>
        <end position="179"/>
    </location>
</feature>
<dbReference type="Pfam" id="PF07690">
    <property type="entry name" value="MFS_1"/>
    <property type="match status" value="1"/>
</dbReference>
<dbReference type="GO" id="GO:0022857">
    <property type="term" value="F:transmembrane transporter activity"/>
    <property type="evidence" value="ECO:0007669"/>
    <property type="project" value="InterPro"/>
</dbReference>
<evidence type="ECO:0000256" key="7">
    <source>
        <dbReference type="SAM" id="Phobius"/>
    </source>
</evidence>
<evidence type="ECO:0000256" key="4">
    <source>
        <dbReference type="ARBA" id="ARBA00022989"/>
    </source>
</evidence>
<dbReference type="PROSITE" id="PS50850">
    <property type="entry name" value="MFS"/>
    <property type="match status" value="1"/>
</dbReference>
<feature type="transmembrane region" description="Helical" evidence="7">
    <location>
        <begin position="394"/>
        <end position="414"/>
    </location>
</feature>
<gene>
    <name evidence="9" type="ORF">JL107_16980</name>
</gene>
<feature type="transmembrane region" description="Helical" evidence="7">
    <location>
        <begin position="36"/>
        <end position="57"/>
    </location>
</feature>
<evidence type="ECO:0000313" key="10">
    <source>
        <dbReference type="Proteomes" id="UP000663801"/>
    </source>
</evidence>
<comment type="subcellular location">
    <subcellularLocation>
        <location evidence="1">Cell membrane</location>
        <topology evidence="1">Multi-pass membrane protein</topology>
    </subcellularLocation>
</comment>
<feature type="transmembrane region" description="Helical" evidence="7">
    <location>
        <begin position="191"/>
        <end position="209"/>
    </location>
</feature>
<dbReference type="InterPro" id="IPR020846">
    <property type="entry name" value="MFS_dom"/>
</dbReference>
<dbReference type="Gene3D" id="1.20.1250.20">
    <property type="entry name" value="MFS general substrate transporter like domains"/>
    <property type="match status" value="1"/>
</dbReference>
<feature type="compositionally biased region" description="Basic and acidic residues" evidence="6">
    <location>
        <begin position="460"/>
        <end position="472"/>
    </location>
</feature>
<dbReference type="PANTHER" id="PTHR42718">
    <property type="entry name" value="MAJOR FACILITATOR SUPERFAMILY MULTIDRUG TRANSPORTER MFSC"/>
    <property type="match status" value="1"/>
</dbReference>
<organism evidence="9 10">
    <name type="scientific">Nakamurella flavida</name>
    <dbReference type="NCBI Taxonomy" id="363630"/>
    <lineage>
        <taxon>Bacteria</taxon>
        <taxon>Bacillati</taxon>
        <taxon>Actinomycetota</taxon>
        <taxon>Actinomycetes</taxon>
        <taxon>Nakamurellales</taxon>
        <taxon>Nakamurellaceae</taxon>
        <taxon>Nakamurella</taxon>
    </lineage>
</organism>
<keyword evidence="3 7" id="KW-0812">Transmembrane</keyword>
<dbReference type="PRINTS" id="PR01036">
    <property type="entry name" value="TCRTETB"/>
</dbReference>
<feature type="transmembrane region" description="Helical" evidence="7">
    <location>
        <begin position="426"/>
        <end position="449"/>
    </location>
</feature>
<feature type="transmembrane region" description="Helical" evidence="7">
    <location>
        <begin position="129"/>
        <end position="152"/>
    </location>
</feature>
<feature type="transmembrane region" description="Helical" evidence="7">
    <location>
        <begin position="69"/>
        <end position="90"/>
    </location>
</feature>
<dbReference type="Gene3D" id="1.20.1720.10">
    <property type="entry name" value="Multidrug resistance protein D"/>
    <property type="match status" value="1"/>
</dbReference>
<dbReference type="AlphaFoldDB" id="A0A938YRJ4"/>
<dbReference type="EMBL" id="JAERWL010000015">
    <property type="protein sequence ID" value="MBM9478144.1"/>
    <property type="molecule type" value="Genomic_DNA"/>
</dbReference>
<dbReference type="InterPro" id="IPR011701">
    <property type="entry name" value="MFS"/>
</dbReference>
<evidence type="ECO:0000256" key="1">
    <source>
        <dbReference type="ARBA" id="ARBA00004651"/>
    </source>
</evidence>
<dbReference type="InterPro" id="IPR036259">
    <property type="entry name" value="MFS_trans_sf"/>
</dbReference>
<feature type="domain" description="Major facilitator superfamily (MFS) profile" evidence="8">
    <location>
        <begin position="3"/>
        <end position="449"/>
    </location>
</feature>
<accession>A0A938YRJ4</accession>
<keyword evidence="10" id="KW-1185">Reference proteome</keyword>
<dbReference type="Proteomes" id="UP000663801">
    <property type="component" value="Unassembled WGS sequence"/>
</dbReference>
<feature type="transmembrane region" description="Helical" evidence="7">
    <location>
        <begin position="102"/>
        <end position="122"/>
    </location>
</feature>
<evidence type="ECO:0000259" key="8">
    <source>
        <dbReference type="PROSITE" id="PS50850"/>
    </source>
</evidence>
<sequence>MRILLLLCSAQMMLGIDLTVVNVALAAIGRDLGAGVSSLQWTIDTYAVAVGSLLMLTGSLADRLGRRRVLIAGIVVFGIGSALCSAAWSVPSLVVARAIQGAGAAMISPVALALVAVTFPVARDRARALGLWGVIVGLGLGLGPVVGGVLLQTVGWRGIFWINVPLCAALAVAIARKVPESRPSTVHRADPAGQILVALGLAGLVYALIEGPALGWTSAPILAVLTGVAITVPVLVGYQLRRVDPLIDLRFLRSVPFAAAMMLGALAFALLGAFLFVIPLILQAAHDRSALVTGLCLAPFAVGIVGGSLLAGRLIARHGIRPSICLSALCLCVATAIMADVDITVPLPALLVAFVLFGLGFSLVHVPVNAEVVVGLPAHRTGQAAAMAATSKQIGLAVGVAVAGGIAGTGGTGPPGTDFDLAARPVWFVLAGVGVTVLIVGLVASSAWARGTTEAIAHLFDHPDPRHPEPRPRHPATGPAVPTGAAVAAPARR</sequence>
<feature type="compositionally biased region" description="Low complexity" evidence="6">
    <location>
        <begin position="475"/>
        <end position="493"/>
    </location>
</feature>
<feature type="transmembrane region" description="Helical" evidence="7">
    <location>
        <begin position="290"/>
        <end position="311"/>
    </location>
</feature>
<dbReference type="CDD" id="cd17321">
    <property type="entry name" value="MFS_MMR_MDR_like"/>
    <property type="match status" value="1"/>
</dbReference>
<name>A0A938YRJ4_9ACTN</name>
<feature type="transmembrane region" description="Helical" evidence="7">
    <location>
        <begin position="347"/>
        <end position="374"/>
    </location>
</feature>
<evidence type="ECO:0000256" key="6">
    <source>
        <dbReference type="SAM" id="MobiDB-lite"/>
    </source>
</evidence>
<comment type="caution">
    <text evidence="9">The sequence shown here is derived from an EMBL/GenBank/DDBJ whole genome shotgun (WGS) entry which is preliminary data.</text>
</comment>
<feature type="transmembrane region" description="Helical" evidence="7">
    <location>
        <begin position="215"/>
        <end position="236"/>
    </location>
</feature>
<dbReference type="RefSeq" id="WP_205258266.1">
    <property type="nucleotide sequence ID" value="NZ_BAAAPV010000002.1"/>
</dbReference>
<evidence type="ECO:0000256" key="2">
    <source>
        <dbReference type="ARBA" id="ARBA00022448"/>
    </source>
</evidence>
<feature type="transmembrane region" description="Helical" evidence="7">
    <location>
        <begin position="257"/>
        <end position="278"/>
    </location>
</feature>
<dbReference type="SUPFAM" id="SSF103473">
    <property type="entry name" value="MFS general substrate transporter"/>
    <property type="match status" value="1"/>
</dbReference>
<protein>
    <submittedName>
        <fullName evidence="9">MFS transporter</fullName>
    </submittedName>
</protein>
<dbReference type="GO" id="GO:0005886">
    <property type="term" value="C:plasma membrane"/>
    <property type="evidence" value="ECO:0007669"/>
    <property type="project" value="UniProtKB-SubCell"/>
</dbReference>
<reference evidence="9" key="1">
    <citation type="submission" date="2021-01" db="EMBL/GenBank/DDBJ databases">
        <title>KCTC 19127 draft genome.</title>
        <authorList>
            <person name="An D."/>
        </authorList>
    </citation>
    <scope>NUCLEOTIDE SEQUENCE</scope>
    <source>
        <strain evidence="9">KCTC 19127</strain>
    </source>
</reference>
<proteinExistence type="predicted"/>
<keyword evidence="2" id="KW-0813">Transport</keyword>
<evidence type="ECO:0000313" key="9">
    <source>
        <dbReference type="EMBL" id="MBM9478144.1"/>
    </source>
</evidence>
<evidence type="ECO:0000256" key="3">
    <source>
        <dbReference type="ARBA" id="ARBA00022692"/>
    </source>
</evidence>
<feature type="transmembrane region" description="Helical" evidence="7">
    <location>
        <begin position="323"/>
        <end position="341"/>
    </location>
</feature>